<dbReference type="GO" id="GO:0003677">
    <property type="term" value="F:DNA binding"/>
    <property type="evidence" value="ECO:0007669"/>
    <property type="project" value="UniProtKB-KW"/>
</dbReference>
<evidence type="ECO:0000256" key="2">
    <source>
        <dbReference type="ARBA" id="ARBA00023015"/>
    </source>
</evidence>
<dbReference type="SUPFAM" id="SSF53850">
    <property type="entry name" value="Periplasmic binding protein-like II"/>
    <property type="match status" value="1"/>
</dbReference>
<keyword evidence="3" id="KW-0238">DNA-binding</keyword>
<dbReference type="PANTHER" id="PTHR30346:SF30">
    <property type="entry name" value="SMALL NEUTRAL PROTEASE REGULATORY PROTEIN"/>
    <property type="match status" value="1"/>
</dbReference>
<evidence type="ECO:0000313" key="6">
    <source>
        <dbReference type="EMBL" id="VVE14157.1"/>
    </source>
</evidence>
<dbReference type="SUPFAM" id="SSF46785">
    <property type="entry name" value="Winged helix' DNA-binding domain"/>
    <property type="match status" value="1"/>
</dbReference>
<dbReference type="Proteomes" id="UP000366945">
    <property type="component" value="Unassembled WGS sequence"/>
</dbReference>
<keyword evidence="4" id="KW-0804">Transcription</keyword>
<dbReference type="Gene3D" id="1.10.10.10">
    <property type="entry name" value="Winged helix-like DNA-binding domain superfamily/Winged helix DNA-binding domain"/>
    <property type="match status" value="1"/>
</dbReference>
<dbReference type="InterPro" id="IPR000847">
    <property type="entry name" value="LysR_HTH_N"/>
</dbReference>
<dbReference type="GO" id="GO:0032993">
    <property type="term" value="C:protein-DNA complex"/>
    <property type="evidence" value="ECO:0007669"/>
    <property type="project" value="TreeGrafter"/>
</dbReference>
<dbReference type="Gene3D" id="3.40.190.10">
    <property type="entry name" value="Periplasmic binding protein-like II"/>
    <property type="match status" value="2"/>
</dbReference>
<sequence>MHRDVAKAGAVAWRSAHANACLNIEDSVELRHFRYFVTLAQTLHFGRAAQALDIAAPTLTVQIQDIERDLGVQLFVRSRRDVRLTPAGEMFLQEALLVLAQAERAVLAGQRAGRGETGRVEVGYIGSAVFSGVLQSQLATFRQAWPGVIVNAREVPQGELPMMLAENRIDIALLRMPMNLHTRHRAHVLFRDSFCVALPAGHALAAQAGAIDADALENERFIVPEQPLGTYEVARRGGFTPAGGSTPGSLIAVLTQVTLGEGVAIVPDVLVGTTAIPGVIFKPLAGPPIHSEIAAVFRSFEPSLAVTRLIAQITQTPAVTSYALFDQAG</sequence>
<accession>A0A5E4VP11</accession>
<dbReference type="CDD" id="cd08414">
    <property type="entry name" value="PBP2_LTTR_aromatics_like"/>
    <property type="match status" value="1"/>
</dbReference>
<dbReference type="GO" id="GO:0003700">
    <property type="term" value="F:DNA-binding transcription factor activity"/>
    <property type="evidence" value="ECO:0007669"/>
    <property type="project" value="InterPro"/>
</dbReference>
<evidence type="ECO:0000256" key="1">
    <source>
        <dbReference type="ARBA" id="ARBA00009437"/>
    </source>
</evidence>
<dbReference type="PANTHER" id="PTHR30346">
    <property type="entry name" value="TRANSCRIPTIONAL DUAL REGULATOR HCAR-RELATED"/>
    <property type="match status" value="1"/>
</dbReference>
<dbReference type="EMBL" id="CABPSK010000002">
    <property type="protein sequence ID" value="VVE14157.1"/>
    <property type="molecule type" value="Genomic_DNA"/>
</dbReference>
<reference evidence="6 7" key="1">
    <citation type="submission" date="2019-08" db="EMBL/GenBank/DDBJ databases">
        <authorList>
            <person name="Peeters C."/>
        </authorList>
    </citation>
    <scope>NUCLEOTIDE SEQUENCE [LARGE SCALE GENOMIC DNA]</scope>
    <source>
        <strain evidence="6 7">LMG 31114</strain>
    </source>
</reference>
<dbReference type="PROSITE" id="PS50931">
    <property type="entry name" value="HTH_LYSR"/>
    <property type="match status" value="1"/>
</dbReference>
<evidence type="ECO:0000256" key="3">
    <source>
        <dbReference type="ARBA" id="ARBA00023125"/>
    </source>
</evidence>
<organism evidence="6 7">
    <name type="scientific">Pandoraea pneumonica</name>
    <dbReference type="NCBI Taxonomy" id="2508299"/>
    <lineage>
        <taxon>Bacteria</taxon>
        <taxon>Pseudomonadati</taxon>
        <taxon>Pseudomonadota</taxon>
        <taxon>Betaproteobacteria</taxon>
        <taxon>Burkholderiales</taxon>
        <taxon>Burkholderiaceae</taxon>
        <taxon>Pandoraea</taxon>
    </lineage>
</organism>
<dbReference type="InterPro" id="IPR005119">
    <property type="entry name" value="LysR_subst-bd"/>
</dbReference>
<dbReference type="Pfam" id="PF03466">
    <property type="entry name" value="LysR_substrate"/>
    <property type="match status" value="1"/>
</dbReference>
<evidence type="ECO:0000256" key="4">
    <source>
        <dbReference type="ARBA" id="ARBA00023163"/>
    </source>
</evidence>
<evidence type="ECO:0000259" key="5">
    <source>
        <dbReference type="PROSITE" id="PS50931"/>
    </source>
</evidence>
<keyword evidence="2" id="KW-0805">Transcription regulation</keyword>
<dbReference type="FunFam" id="1.10.10.10:FF:000001">
    <property type="entry name" value="LysR family transcriptional regulator"/>
    <property type="match status" value="1"/>
</dbReference>
<name>A0A5E4VP11_9BURK</name>
<evidence type="ECO:0000313" key="7">
    <source>
        <dbReference type="Proteomes" id="UP000366945"/>
    </source>
</evidence>
<protein>
    <submittedName>
        <fullName evidence="6">LysR family transcriptional regulator</fullName>
    </submittedName>
</protein>
<dbReference type="AlphaFoldDB" id="A0A5E4VP11"/>
<gene>
    <name evidence="6" type="ORF">PPN31114_02808</name>
</gene>
<feature type="domain" description="HTH lysR-type" evidence="5">
    <location>
        <begin position="28"/>
        <end position="85"/>
    </location>
</feature>
<dbReference type="InterPro" id="IPR036390">
    <property type="entry name" value="WH_DNA-bd_sf"/>
</dbReference>
<dbReference type="InterPro" id="IPR036388">
    <property type="entry name" value="WH-like_DNA-bd_sf"/>
</dbReference>
<proteinExistence type="inferred from homology"/>
<keyword evidence="7" id="KW-1185">Reference proteome</keyword>
<comment type="similarity">
    <text evidence="1">Belongs to the LysR transcriptional regulatory family.</text>
</comment>
<dbReference type="Pfam" id="PF00126">
    <property type="entry name" value="HTH_1"/>
    <property type="match status" value="1"/>
</dbReference>